<keyword evidence="3" id="KW-1185">Reference proteome</keyword>
<dbReference type="OrthoDB" id="278480at2759"/>
<proteinExistence type="predicted"/>
<dbReference type="EMBL" id="ATMH01007112">
    <property type="protein sequence ID" value="EPY24574.1"/>
    <property type="molecule type" value="Genomic_DNA"/>
</dbReference>
<sequence>MYSANVNRSAGGRSLFHGSDPDHRYECVRVTEGVQCVICRANSMDNATWYACVEAGCGKVLCPKCFEVNEQLFETLEVVIRNPLIQYNDTSAAVHTRPKQSSYKLAPLYGGCLMEVVSSAVSPEDESLTYFRLRCGGWINSAQVVCVIPSKDFIDRLARFHLQGVQNPDLTPVPPREMIEYMQECTNLMDTNPPYGVVMASITMYPLLVTLQYPCPIDVDEENASAVPTDNAFSELADQILRFLHFVLDFVVSELECCLDDDMPIKESTMLSLYEDILAGCLVGAQDMSEKWNVALCDEFTPLFLRAATVQGRLAVFLSHNTLEMREPVVVCRPSVVTTHVNADTERSRLLQLVNASIGWVGDLVLHCTESNECHLRDLEPLRQVLTYTDNLLLEKLFCDLVAGAVDSNAAFQRRVMNLDPLEIVARVCRRDALHTEGLCSAFRVVGSIARRSARNVALASTIALDVLLESLQRAANPQTVVAAAATLFELAFNDPRTDSTSEAALERTPKRGGTGECGCTRGLYEVRAAPPYQLMYTFAVNGAVVGLCRQCAERHAPLNAVLTAEPQYAYFRCQCTHSRCRDATARPALPPPSVPATSAIKLIQQEGNAARLVTIMNMALKQFAMYHSDVLNAIGRLALRLEMPKEVILSMFSVLAQKSDLADCPYAAMAVANYDFLPEIKETLLVFPNTAIARYMLEPFPQVQGTPSKGDLSSHRKSELGLSPSPDGSSIYRSSQSVSEFRNHSALVFTPMERFMHARN</sequence>
<name>S9U715_9TRYP</name>
<evidence type="ECO:0000256" key="1">
    <source>
        <dbReference type="SAM" id="MobiDB-lite"/>
    </source>
</evidence>
<evidence type="ECO:0000313" key="2">
    <source>
        <dbReference type="EMBL" id="EPY24574.1"/>
    </source>
</evidence>
<evidence type="ECO:0000313" key="3">
    <source>
        <dbReference type="Proteomes" id="UP000015354"/>
    </source>
</evidence>
<feature type="region of interest" description="Disordered" evidence="1">
    <location>
        <begin position="705"/>
        <end position="734"/>
    </location>
</feature>
<gene>
    <name evidence="2" type="ORF">STCU_07112</name>
</gene>
<protein>
    <submittedName>
        <fullName evidence="2">Uncharacterized protein</fullName>
    </submittedName>
</protein>
<comment type="caution">
    <text evidence="2">The sequence shown here is derived from an EMBL/GenBank/DDBJ whole genome shotgun (WGS) entry which is preliminary data.</text>
</comment>
<dbReference type="AlphaFoldDB" id="S9U715"/>
<accession>S9U715</accession>
<organism evidence="2 3">
    <name type="scientific">Strigomonas culicis</name>
    <dbReference type="NCBI Taxonomy" id="28005"/>
    <lineage>
        <taxon>Eukaryota</taxon>
        <taxon>Discoba</taxon>
        <taxon>Euglenozoa</taxon>
        <taxon>Kinetoplastea</taxon>
        <taxon>Metakinetoplastina</taxon>
        <taxon>Trypanosomatida</taxon>
        <taxon>Trypanosomatidae</taxon>
        <taxon>Strigomonadinae</taxon>
        <taxon>Strigomonas</taxon>
    </lineage>
</organism>
<dbReference type="Proteomes" id="UP000015354">
    <property type="component" value="Unassembled WGS sequence"/>
</dbReference>
<reference evidence="2 3" key="1">
    <citation type="journal article" date="2013" name="PLoS ONE">
        <title>Predicting the Proteins of Angomonas deanei, Strigomonas culicis and Their Respective Endosymbionts Reveals New Aspects of the Trypanosomatidae Family.</title>
        <authorList>
            <person name="Motta M.C."/>
            <person name="Martins A.C."/>
            <person name="de Souza S.S."/>
            <person name="Catta-Preta C.M."/>
            <person name="Silva R."/>
            <person name="Klein C.C."/>
            <person name="de Almeida L.G."/>
            <person name="de Lima Cunha O."/>
            <person name="Ciapina L.P."/>
            <person name="Brocchi M."/>
            <person name="Colabardini A.C."/>
            <person name="de Araujo Lima B."/>
            <person name="Machado C.R."/>
            <person name="de Almeida Soares C.M."/>
            <person name="Probst C.M."/>
            <person name="de Menezes C.B."/>
            <person name="Thompson C.E."/>
            <person name="Bartholomeu D.C."/>
            <person name="Gradia D.F."/>
            <person name="Pavoni D.P."/>
            <person name="Grisard E.C."/>
            <person name="Fantinatti-Garboggini F."/>
            <person name="Marchini F.K."/>
            <person name="Rodrigues-Luiz G.F."/>
            <person name="Wagner G."/>
            <person name="Goldman G.H."/>
            <person name="Fietto J.L."/>
            <person name="Elias M.C."/>
            <person name="Goldman M.H."/>
            <person name="Sagot M.F."/>
            <person name="Pereira M."/>
            <person name="Stoco P.H."/>
            <person name="de Mendonca-Neto R.P."/>
            <person name="Teixeira S.M."/>
            <person name="Maciel T.E."/>
            <person name="de Oliveira Mendes T.A."/>
            <person name="Urmenyi T.P."/>
            <person name="de Souza W."/>
            <person name="Schenkman S."/>
            <person name="de Vasconcelos A.T."/>
        </authorList>
    </citation>
    <scope>NUCLEOTIDE SEQUENCE [LARGE SCALE GENOMIC DNA]</scope>
</reference>